<dbReference type="EMBL" id="FRDL01000002">
    <property type="protein sequence ID" value="SHN57153.1"/>
    <property type="molecule type" value="Genomic_DNA"/>
</dbReference>
<dbReference type="Gene3D" id="3.40.50.80">
    <property type="entry name" value="Nucleotide-binding domain of ferredoxin-NADP reductase (FNR) module"/>
    <property type="match status" value="1"/>
</dbReference>
<sequence>MTLSPHGDFAHGAETALPGLDLAALRKALLAQAREHGLEVLRDDGASLAIATAYGRCRLIVEAGAARAEVDSPRADWLFALKEALSEHASAIDPAAAQRLRWSDAAPEGGRPPNFQLAEILSAAPLCRDFLRVTARAEDLSAYGDDAIHFRLVLPPPGDPAPEWPRIGPGGATIWPKGAKALHRPVYTARRVDAARGELTFDLFVHEGGRASAWARSVAAGARVGLAGPGGGGVPRTRRIALYADETGYPAVARILEALPPDATGHAVLSAAGAAPSSYPLPTHPGVRLRWLAQGSATRLARIAIAERSDDPARSLWFAAEKAGAQMLRDWCRANGVDLRDHHVAAYWTRDESKRGNRT</sequence>
<dbReference type="RefSeq" id="WP_177174485.1">
    <property type="nucleotide sequence ID" value="NZ_FOHL01000003.1"/>
</dbReference>
<dbReference type="InterPro" id="IPR039374">
    <property type="entry name" value="SIP_fam"/>
</dbReference>
<dbReference type="STRING" id="1189325.SAMN04488119_103175"/>
<dbReference type="Gene3D" id="2.40.30.10">
    <property type="entry name" value="Translation factors"/>
    <property type="match status" value="1"/>
</dbReference>
<evidence type="ECO:0000256" key="1">
    <source>
        <dbReference type="ARBA" id="ARBA00035644"/>
    </source>
</evidence>
<dbReference type="GO" id="GO:0016491">
    <property type="term" value="F:oxidoreductase activity"/>
    <property type="evidence" value="ECO:0007669"/>
    <property type="project" value="InterPro"/>
</dbReference>
<dbReference type="PANTHER" id="PTHR30157">
    <property type="entry name" value="FERRIC REDUCTASE, NADPH-DEPENDENT"/>
    <property type="match status" value="1"/>
</dbReference>
<protein>
    <submittedName>
        <fullName evidence="3">NADPH-dependent ferric siderophore reductase, contains FAD-binding and SIP domains</fullName>
    </submittedName>
</protein>
<reference evidence="3 4" key="1">
    <citation type="submission" date="2016-12" db="EMBL/GenBank/DDBJ databases">
        <authorList>
            <person name="Song W.-J."/>
            <person name="Kurnit D.M."/>
        </authorList>
    </citation>
    <scope>NUCLEOTIDE SEQUENCE [LARGE SCALE GENOMIC DNA]</scope>
    <source>
        <strain evidence="3 4">CGMCC 1.10808</strain>
    </source>
</reference>
<keyword evidence="4" id="KW-1185">Reference proteome</keyword>
<dbReference type="Pfam" id="PF04954">
    <property type="entry name" value="SIP"/>
    <property type="match status" value="1"/>
</dbReference>
<dbReference type="PROSITE" id="PS51384">
    <property type="entry name" value="FAD_FR"/>
    <property type="match status" value="1"/>
</dbReference>
<dbReference type="InterPro" id="IPR017927">
    <property type="entry name" value="FAD-bd_FR_type"/>
</dbReference>
<comment type="similarity">
    <text evidence="1">Belongs to the SIP oxidoreductase family.</text>
</comment>
<dbReference type="PANTHER" id="PTHR30157:SF0">
    <property type="entry name" value="NADPH-DEPENDENT FERRIC-CHELATE REDUCTASE"/>
    <property type="match status" value="1"/>
</dbReference>
<dbReference type="Proteomes" id="UP000184066">
    <property type="component" value="Unassembled WGS sequence"/>
</dbReference>
<evidence type="ECO:0000259" key="2">
    <source>
        <dbReference type="PROSITE" id="PS51384"/>
    </source>
</evidence>
<accession>A0A1M7SFA1</accession>
<dbReference type="InterPro" id="IPR017938">
    <property type="entry name" value="Riboflavin_synthase-like_b-brl"/>
</dbReference>
<dbReference type="Pfam" id="PF08021">
    <property type="entry name" value="FAD_binding_9"/>
    <property type="match status" value="1"/>
</dbReference>
<dbReference type="SUPFAM" id="SSF63380">
    <property type="entry name" value="Riboflavin synthase domain-like"/>
    <property type="match status" value="1"/>
</dbReference>
<feature type="domain" description="FAD-binding FR-type" evidence="2">
    <location>
        <begin position="113"/>
        <end position="236"/>
    </location>
</feature>
<proteinExistence type="inferred from homology"/>
<dbReference type="InterPro" id="IPR007037">
    <property type="entry name" value="SIP_rossman_dom"/>
</dbReference>
<dbReference type="AlphaFoldDB" id="A0A1M7SFA1"/>
<organism evidence="3 4">
    <name type="scientific">Oceanicella actignis</name>
    <dbReference type="NCBI Taxonomy" id="1189325"/>
    <lineage>
        <taxon>Bacteria</taxon>
        <taxon>Pseudomonadati</taxon>
        <taxon>Pseudomonadota</taxon>
        <taxon>Alphaproteobacteria</taxon>
        <taxon>Rhodobacterales</taxon>
        <taxon>Paracoccaceae</taxon>
        <taxon>Oceanicella</taxon>
    </lineage>
</organism>
<dbReference type="InterPro" id="IPR013113">
    <property type="entry name" value="SIP_FAD-bd"/>
</dbReference>
<evidence type="ECO:0000313" key="4">
    <source>
        <dbReference type="Proteomes" id="UP000184066"/>
    </source>
</evidence>
<name>A0A1M7SFA1_9RHOB</name>
<evidence type="ECO:0000313" key="3">
    <source>
        <dbReference type="EMBL" id="SHN57153.1"/>
    </source>
</evidence>
<dbReference type="InterPro" id="IPR039261">
    <property type="entry name" value="FNR_nucleotide-bd"/>
</dbReference>
<gene>
    <name evidence="3" type="ORF">SAMN05216200_102333</name>
</gene>
<dbReference type="CDD" id="cd06193">
    <property type="entry name" value="siderophore_interacting"/>
    <property type="match status" value="1"/>
</dbReference>